<feature type="compositionally biased region" description="Gly residues" evidence="3">
    <location>
        <begin position="1294"/>
        <end position="1303"/>
    </location>
</feature>
<dbReference type="InterPro" id="IPR013320">
    <property type="entry name" value="ConA-like_dom_sf"/>
</dbReference>
<dbReference type="RefSeq" id="WP_303901225.1">
    <property type="nucleotide sequence ID" value="NZ_DYXC01000006.1"/>
</dbReference>
<keyword evidence="2" id="KW-1015">Disulfide bond</keyword>
<evidence type="ECO:0000256" key="4">
    <source>
        <dbReference type="SAM" id="Phobius"/>
    </source>
</evidence>
<evidence type="ECO:0000259" key="5">
    <source>
        <dbReference type="SMART" id="SM00560"/>
    </source>
</evidence>
<feature type="domain" description="LamG-like jellyroll fold" evidence="5">
    <location>
        <begin position="141"/>
        <end position="275"/>
    </location>
</feature>
<dbReference type="GO" id="GO:0005975">
    <property type="term" value="P:carbohydrate metabolic process"/>
    <property type="evidence" value="ECO:0007669"/>
    <property type="project" value="UniProtKB-ARBA"/>
</dbReference>
<name>A0A921K6H0_9MICC</name>
<dbReference type="SMART" id="SM00560">
    <property type="entry name" value="LamGL"/>
    <property type="match status" value="2"/>
</dbReference>
<comment type="caution">
    <text evidence="6">The sequence shown here is derived from an EMBL/GenBank/DDBJ whole genome shotgun (WGS) entry which is preliminary data.</text>
</comment>
<protein>
    <submittedName>
        <fullName evidence="6">DUF5011 domain-containing protein</fullName>
    </submittedName>
</protein>
<keyword evidence="4" id="KW-0812">Transmembrane</keyword>
<organism evidence="6 7">
    <name type="scientific">Enteractinococcus helveticum</name>
    <dbReference type="NCBI Taxonomy" id="1837282"/>
    <lineage>
        <taxon>Bacteria</taxon>
        <taxon>Bacillati</taxon>
        <taxon>Actinomycetota</taxon>
        <taxon>Actinomycetes</taxon>
        <taxon>Micrococcales</taxon>
        <taxon>Micrococcaceae</taxon>
    </lineage>
</organism>
<dbReference type="InterPro" id="IPR032179">
    <property type="entry name" value="Cry22Aa_Ig-like"/>
</dbReference>
<keyword evidence="4" id="KW-0472">Membrane</keyword>
<dbReference type="Proteomes" id="UP000703315">
    <property type="component" value="Unassembled WGS sequence"/>
</dbReference>
<reference evidence="6" key="1">
    <citation type="journal article" date="2021" name="PeerJ">
        <title>Extensive microbial diversity within the chicken gut microbiome revealed by metagenomics and culture.</title>
        <authorList>
            <person name="Gilroy R."/>
            <person name="Ravi A."/>
            <person name="Getino M."/>
            <person name="Pursley I."/>
            <person name="Horton D.L."/>
            <person name="Alikhan N.F."/>
            <person name="Baker D."/>
            <person name="Gharbi K."/>
            <person name="Hall N."/>
            <person name="Watson M."/>
            <person name="Adriaenssens E.M."/>
            <person name="Foster-Nyarko E."/>
            <person name="Jarju S."/>
            <person name="Secka A."/>
            <person name="Antonio M."/>
            <person name="Oren A."/>
            <person name="Chaudhuri R.R."/>
            <person name="La Ragione R."/>
            <person name="Hildebrand F."/>
            <person name="Pallen M.J."/>
        </authorList>
    </citation>
    <scope>NUCLEOTIDE SEQUENCE</scope>
    <source>
        <strain evidence="6">ChiHjej13B12-14962</strain>
    </source>
</reference>
<sequence>MLAGCIPAAKLFFLSKEEVMRLNRLPSHQSSTPVRRKLPLAVILPLSVGLVAGGPVPAALAATATPVVQTTQVAQQVPQADLLDVSFEDGATDAAQGREASAFGDPEVGVDPLLARNVADFDGNDAYSYPMTSDDYDAMQDGFSVECGFMATAATSGEDTFCGNKEAGGWAMVVKDGRAGFMIHANGGYTFAWADIELNRWYHAVGVYDGETVQLYLDGELAAEANAGGPMTIPPNETAHNMVIGADSGPNGQPGQHAAVKVDDARLFSQPVTAAQVAAMNEEFEVEVETPTADLLNVDFADGTAADTAQNLPVDIHSDPVIEMDSALGRNTVTFDGDDAVQYPFGDQYAAMADSFSVECVFRYNGDLPSEGQTNLCANKEAGGFAVAMFQDKLTFELHTGSYQNIGVEIEPNEWYHAVAVFDGPNQTARLYVNGQLAQEVATVGTQMVWPPDASAHNMTLGADSSKGSSQFHSTSTLASARVFSQPLNGAQVAALNLEAFDGLRDQQATIDASTPAAGGELTRATEFSVDWNNPGLVAQGTTYSLNGEQIAPGDVIGAGLEAGEHEIVVEGKTVFGLPLSQTIAFTSGSIPETGGVDTGQGEGTVSLSAIAHNPDGGDVTSTFYEGRADLADAGFQGLVDELPSSLEFEYDQAAELDGSGESLAAEPGQIAFQRFDVDVGETADGQAVRWAGSVDPSRQVNLMVWNTADETWETVASGRGLTEGELVLSGEIGADHLTDGVAAVLVVGEDPFADDLDNEVAAGFEAVDDYDFAIAHLTDTQYLSEGAVERAYSEDQQEVWAASYMDTVTWIAENASARKIAYVAHTGDIIENWHTGSARVDEEEYRDIAINEFEFASEAQQVLDDAEIVNGVLPGNHDNRTGNDVGSDSLYNEYFHPDRYEALEETAGWQEAQASYTPWREGDNENHYDLFTAGGLDFIAVHLGFDVTQEELDWASEVLDEYSDRNAMVMTHAHRKPSTNPDGRGAAFSHDGSRVDQSILRQHDNVFLVLSGHEHGVDIEVRKDVGIPGNNIVELLADYQFYEVSADELGLTGVDNRGPNDMLRFGSSFFRMLQIDVDASEMAVDTYSPHLDDFGATEYDDRARYNGTEDDTRLPIQLETRRTSFTTDQIMVTTPTDEVIGEDTARSGWPATVEWSGLTEGETYAWYVTSSDAETGEDLPTGEARQMGVFTATSAGTDDIAPELTVPDHVTITAGDAFDPMSGVSATDNTDGDLTDDIQVIGSLDTATPGVYVLTYMVEDVNGNQASATRAITVTEASDDNGSNPDDSDNAGDQGGQPGGSNGDDSGNTGDHNDDNGWNQPGGQQASGSDADDTAEEIVNNADRNDSLADTGTQRALLLTLGGLLSVSAGLTAWWVSRRNKSAN</sequence>
<dbReference type="SUPFAM" id="SSF49899">
    <property type="entry name" value="Concanavalin A-like lectins/glucanases"/>
    <property type="match status" value="2"/>
</dbReference>
<dbReference type="InterPro" id="IPR029052">
    <property type="entry name" value="Metallo-depent_PP-like"/>
</dbReference>
<keyword evidence="1" id="KW-0732">Signal</keyword>
<dbReference type="Pfam" id="PF16403">
    <property type="entry name" value="Bact_surface_Ig-like"/>
    <property type="match status" value="1"/>
</dbReference>
<evidence type="ECO:0000313" key="7">
    <source>
        <dbReference type="Proteomes" id="UP000703315"/>
    </source>
</evidence>
<dbReference type="Gene3D" id="2.60.120.200">
    <property type="match status" value="2"/>
</dbReference>
<gene>
    <name evidence="6" type="ORF">K8V32_00400</name>
</gene>
<keyword evidence="4" id="KW-1133">Transmembrane helix</keyword>
<dbReference type="SUPFAM" id="SSF56300">
    <property type="entry name" value="Metallo-dependent phosphatases"/>
    <property type="match status" value="1"/>
</dbReference>
<evidence type="ECO:0000256" key="3">
    <source>
        <dbReference type="SAM" id="MobiDB-lite"/>
    </source>
</evidence>
<evidence type="ECO:0000313" key="6">
    <source>
        <dbReference type="EMBL" id="HJF13251.1"/>
    </source>
</evidence>
<dbReference type="Gene3D" id="3.60.21.10">
    <property type="match status" value="1"/>
</dbReference>
<dbReference type="Pfam" id="PF13385">
    <property type="entry name" value="Laminin_G_3"/>
    <property type="match status" value="2"/>
</dbReference>
<dbReference type="EMBL" id="DYXC01000006">
    <property type="protein sequence ID" value="HJF13251.1"/>
    <property type="molecule type" value="Genomic_DNA"/>
</dbReference>
<dbReference type="InterPro" id="IPR013783">
    <property type="entry name" value="Ig-like_fold"/>
</dbReference>
<dbReference type="Gene3D" id="2.60.40.10">
    <property type="entry name" value="Immunoglobulins"/>
    <property type="match status" value="1"/>
</dbReference>
<dbReference type="InterPro" id="IPR006558">
    <property type="entry name" value="LamG-like"/>
</dbReference>
<reference evidence="6" key="2">
    <citation type="submission" date="2021-09" db="EMBL/GenBank/DDBJ databases">
        <authorList>
            <person name="Gilroy R."/>
        </authorList>
    </citation>
    <scope>NUCLEOTIDE SEQUENCE</scope>
    <source>
        <strain evidence="6">ChiHjej13B12-14962</strain>
    </source>
</reference>
<evidence type="ECO:0000256" key="2">
    <source>
        <dbReference type="ARBA" id="ARBA00023157"/>
    </source>
</evidence>
<feature type="region of interest" description="Disordered" evidence="3">
    <location>
        <begin position="1277"/>
        <end position="1335"/>
    </location>
</feature>
<evidence type="ECO:0000256" key="1">
    <source>
        <dbReference type="ARBA" id="ARBA00022729"/>
    </source>
</evidence>
<feature type="domain" description="LamG-like jellyroll fold" evidence="5">
    <location>
        <begin position="354"/>
        <end position="491"/>
    </location>
</feature>
<feature type="transmembrane region" description="Helical" evidence="4">
    <location>
        <begin position="1357"/>
        <end position="1377"/>
    </location>
</feature>
<proteinExistence type="predicted"/>
<accession>A0A921K6H0</accession>